<dbReference type="Gene3D" id="3.40.50.300">
    <property type="entry name" value="P-loop containing nucleotide triphosphate hydrolases"/>
    <property type="match status" value="1"/>
</dbReference>
<reference evidence="5 6" key="1">
    <citation type="submission" date="2016-04" db="EMBL/GenBank/DDBJ databases">
        <title>A degradative enzymes factory behind the ericoid mycorrhizal symbiosis.</title>
        <authorList>
            <consortium name="DOE Joint Genome Institute"/>
            <person name="Martino E."/>
            <person name="Morin E."/>
            <person name="Grelet G."/>
            <person name="Kuo A."/>
            <person name="Kohler A."/>
            <person name="Daghino S."/>
            <person name="Barry K."/>
            <person name="Choi C."/>
            <person name="Cichocki N."/>
            <person name="Clum A."/>
            <person name="Copeland A."/>
            <person name="Hainaut M."/>
            <person name="Haridas S."/>
            <person name="Labutti K."/>
            <person name="Lindquist E."/>
            <person name="Lipzen A."/>
            <person name="Khouja H.-R."/>
            <person name="Murat C."/>
            <person name="Ohm R."/>
            <person name="Olson A."/>
            <person name="Spatafora J."/>
            <person name="Veneault-Fourrey C."/>
            <person name="Henrissat B."/>
            <person name="Grigoriev I."/>
            <person name="Martin F."/>
            <person name="Perotto S."/>
        </authorList>
    </citation>
    <scope>NUCLEOTIDE SEQUENCE [LARGE SCALE GENOMIC DNA]</scope>
    <source>
        <strain evidence="5 6">F</strain>
    </source>
</reference>
<dbReference type="SUPFAM" id="SSF52540">
    <property type="entry name" value="P-loop containing nucleoside triphosphate hydrolases"/>
    <property type="match status" value="1"/>
</dbReference>
<proteinExistence type="predicted"/>
<dbReference type="InterPro" id="IPR058519">
    <property type="entry name" value="DUF8206"/>
</dbReference>
<protein>
    <recommendedName>
        <fullName evidence="7">G domain-containing protein</fullName>
    </recommendedName>
</protein>
<dbReference type="EMBL" id="KZ613938">
    <property type="protein sequence ID" value="PMD47850.1"/>
    <property type="molecule type" value="Genomic_DNA"/>
</dbReference>
<evidence type="ECO:0000259" key="3">
    <source>
        <dbReference type="Pfam" id="PF24676"/>
    </source>
</evidence>
<name>A0A2J6SAS1_HYAVF</name>
<evidence type="ECO:0000259" key="2">
    <source>
        <dbReference type="Pfam" id="PF24674"/>
    </source>
</evidence>
<feature type="domain" description="SNTX MACPF/CDC-like" evidence="2">
    <location>
        <begin position="6"/>
        <end position="261"/>
    </location>
</feature>
<feature type="domain" description="DUF7656" evidence="3">
    <location>
        <begin position="383"/>
        <end position="480"/>
    </location>
</feature>
<gene>
    <name evidence="5" type="ORF">L207DRAFT_479188</name>
</gene>
<dbReference type="Pfam" id="PF24674">
    <property type="entry name" value="MACPF_SNTX"/>
    <property type="match status" value="1"/>
</dbReference>
<keyword evidence="6" id="KW-1185">Reference proteome</keyword>
<dbReference type="PANTHER" id="PTHR32046">
    <property type="entry name" value="G DOMAIN-CONTAINING PROTEIN"/>
    <property type="match status" value="1"/>
</dbReference>
<organism evidence="5 6">
    <name type="scientific">Hyaloscypha variabilis (strain UAMH 11265 / GT02V1 / F)</name>
    <name type="common">Meliniomyces variabilis</name>
    <dbReference type="NCBI Taxonomy" id="1149755"/>
    <lineage>
        <taxon>Eukaryota</taxon>
        <taxon>Fungi</taxon>
        <taxon>Dikarya</taxon>
        <taxon>Ascomycota</taxon>
        <taxon>Pezizomycotina</taxon>
        <taxon>Leotiomycetes</taxon>
        <taxon>Helotiales</taxon>
        <taxon>Hyaloscyphaceae</taxon>
        <taxon>Hyaloscypha</taxon>
        <taxon>Hyaloscypha variabilis</taxon>
    </lineage>
</organism>
<accession>A0A2J6SAS1</accession>
<dbReference type="OrthoDB" id="8954335at2759"/>
<dbReference type="PANTHER" id="PTHR32046:SF11">
    <property type="entry name" value="IMMUNE-ASSOCIATED NUCLEOTIDE-BINDING PROTEIN 10-LIKE"/>
    <property type="match status" value="1"/>
</dbReference>
<feature type="domain" description="DUF8206" evidence="4">
    <location>
        <begin position="918"/>
        <end position="1000"/>
    </location>
</feature>
<evidence type="ECO:0000256" key="1">
    <source>
        <dbReference type="SAM" id="MobiDB-lite"/>
    </source>
</evidence>
<dbReference type="PROSITE" id="PS00675">
    <property type="entry name" value="SIGMA54_INTERACT_1"/>
    <property type="match status" value="1"/>
</dbReference>
<dbReference type="Proteomes" id="UP000235786">
    <property type="component" value="Unassembled WGS sequence"/>
</dbReference>
<dbReference type="InterPro" id="IPR056073">
    <property type="entry name" value="DUF7656"/>
</dbReference>
<feature type="region of interest" description="Disordered" evidence="1">
    <location>
        <begin position="1189"/>
        <end position="1232"/>
    </location>
</feature>
<dbReference type="CDD" id="cd00882">
    <property type="entry name" value="Ras_like_GTPase"/>
    <property type="match status" value="1"/>
</dbReference>
<dbReference type="InterPro" id="IPR056072">
    <property type="entry name" value="SNTX_MACPF/CDC-like_dom"/>
</dbReference>
<dbReference type="AlphaFoldDB" id="A0A2J6SAS1"/>
<feature type="compositionally biased region" description="Low complexity" evidence="1">
    <location>
        <begin position="1216"/>
        <end position="1232"/>
    </location>
</feature>
<sequence length="1232" mass="138192">MENFSRRPAFGQFAAIGTLYDARNECFLAGSLFDKALPPESMSKTAIRKTTCEVIYNDSYEDNFKLMGVGNDFGASILARLVVPEGAGQILDEKAVSKHIFCAAVHHQILTVREKFDPASPGVNECRAASFAGNHDATHIVMEIEWGAQSTVMVRSDADTSKSRFQAQVQALQKAVETGRPIVQGNAAWLADNDTQIEVMVFSDILDDGILMSDLQKFQEAYDFLSVIPAHIKLEKSGKGNPVFYTLLPIPVLNLFLRTEAVESITCIQPSQDILTYFVKVLDEFDFCRRKWNDYQTYALTHEWCIPETHIRGIASQKQKLEDARTALQTKYARALVGVRKGHSQLEALRLLLGEFARGPSAPREIAKFDEAQQAKLQFIDKMVASGATYIGYNDLDLNSEISSHKDGEVYVLCFSSLARAHQQSWVSNQALLLELLRKAQPNCFIAIFDCDAIGNKLEKAHIRHFQNGREIAVDLVEEQNFLADKCFARYSPIGLETEDILKPVRRRFVKIACPGHNCDKSEVCEWLCPQCMAPIEFGYSDQFFYCDCGRNSFRNYDFKCKGSNHGSQYEKYDPDILGTLLQSLDQSNYQNILILGETGVGKSTFINAFVNYLTFDTLEDAKKHDELTWVIPCSFSTQTMDREGPDGEIVETEIKVGSRSDENDGSKGASATQQTIVHSVETGAATIRLIDTPGIGDTRGIAYDRKNMADILQTLSNYDELHGILILLKSNSARLTISFIYCLKELLKHLHRSASSNMVFGFTNTRISNYTPGDTYGPLKSLLGDHPDVGLSLTTHTTYCFDSESFRYLAAYKNNVFLDNEEDFRRSWQHSRTEALRLVKNFNSKPPHSVNSTLSLNGARELISELTKPMAEISQTIRANIALCADKEKELGNTRLTGNNLRKRVQLQRIQLHPKTLDKPRTVCTDASCVEYKDDGNGTGTVVTNYVTHCHPVCYLSDVRPEAIGFPGLRNCAAFSGGETCKKSSCGHRWEQHIHVMYELIEKMATVTDSEIEKQLHANASDVTLRQTAIKELIQVGKEYGQEHKQIQQAAAQFGMFLKQNSLSPINDATIAYIDSLIAAEKDKILVGGNKTKLMALEADRAEYLETMDILTINMNNNANFKPLDEAGVERLVKELYSLKHFGKSLQNIKNVTAKAHQATYRERPHRLPRNQHAVKNLLQNVWPKTPQHQPVTRMQGHFPPLPSRNNDPVRNIPSFSSSSKGSSGLGRWFR</sequence>
<evidence type="ECO:0008006" key="7">
    <source>
        <dbReference type="Google" id="ProtNLM"/>
    </source>
</evidence>
<dbReference type="InterPro" id="IPR027417">
    <property type="entry name" value="P-loop_NTPase"/>
</dbReference>
<dbReference type="Pfam" id="PF24676">
    <property type="entry name" value="DUF7656"/>
    <property type="match status" value="1"/>
</dbReference>
<evidence type="ECO:0000259" key="4">
    <source>
        <dbReference type="Pfam" id="PF26633"/>
    </source>
</evidence>
<evidence type="ECO:0000313" key="6">
    <source>
        <dbReference type="Proteomes" id="UP000235786"/>
    </source>
</evidence>
<dbReference type="STRING" id="1149755.A0A2J6SAS1"/>
<dbReference type="InterPro" id="IPR025662">
    <property type="entry name" value="Sigma_54_int_dom_ATP-bd_1"/>
</dbReference>
<dbReference type="Pfam" id="PF26633">
    <property type="entry name" value="DUF8206"/>
    <property type="match status" value="1"/>
</dbReference>
<evidence type="ECO:0000313" key="5">
    <source>
        <dbReference type="EMBL" id="PMD47850.1"/>
    </source>
</evidence>